<dbReference type="Proteomes" id="UP000269793">
    <property type="component" value="Chromosome V"/>
</dbReference>
<dbReference type="Pfam" id="PF21530">
    <property type="entry name" value="Pif1_2B_dom"/>
    <property type="match status" value="1"/>
</dbReference>
<evidence type="ECO:0000259" key="16">
    <source>
        <dbReference type="SMART" id="SM00382"/>
    </source>
</evidence>
<evidence type="ECO:0000256" key="6">
    <source>
        <dbReference type="ARBA" id="ARBA00022806"/>
    </source>
</evidence>
<dbReference type="Gene3D" id="3.40.50.300">
    <property type="entry name" value="P-loop containing nucleotide triphosphate hydrolases"/>
    <property type="match status" value="1"/>
</dbReference>
<dbReference type="CDD" id="cd18809">
    <property type="entry name" value="SF1_C_RecD"/>
    <property type="match status" value="1"/>
</dbReference>
<dbReference type="CDD" id="cd18037">
    <property type="entry name" value="DEXSc_Pif1_like"/>
    <property type="match status" value="1"/>
</dbReference>
<dbReference type="GO" id="GO:0003697">
    <property type="term" value="F:single-stranded DNA binding"/>
    <property type="evidence" value="ECO:0007669"/>
    <property type="project" value="UniProtKB-ARBA"/>
</dbReference>
<dbReference type="STRING" id="425264.A0A3G2S9J2"/>
<evidence type="ECO:0000313" key="18">
    <source>
        <dbReference type="Proteomes" id="UP000269793"/>
    </source>
</evidence>
<organism evidence="17 18">
    <name type="scientific">Malassezia restricta (strain ATCC 96810 / NBRC 103918 / CBS 7877)</name>
    <name type="common">Seborrheic dermatitis infection agent</name>
    <dbReference type="NCBI Taxonomy" id="425264"/>
    <lineage>
        <taxon>Eukaryota</taxon>
        <taxon>Fungi</taxon>
        <taxon>Dikarya</taxon>
        <taxon>Basidiomycota</taxon>
        <taxon>Ustilaginomycotina</taxon>
        <taxon>Malasseziomycetes</taxon>
        <taxon>Malasseziales</taxon>
        <taxon>Malasseziaceae</taxon>
        <taxon>Malassezia</taxon>
    </lineage>
</organism>
<evidence type="ECO:0000256" key="12">
    <source>
        <dbReference type="ARBA" id="ARBA00023235"/>
    </source>
</evidence>
<dbReference type="EMBL" id="CP033152">
    <property type="protein sequence ID" value="AYO43899.1"/>
    <property type="molecule type" value="Genomic_DNA"/>
</dbReference>
<evidence type="ECO:0000256" key="13">
    <source>
        <dbReference type="ARBA" id="ARBA00023242"/>
    </source>
</evidence>
<dbReference type="SUPFAM" id="SSF52540">
    <property type="entry name" value="P-loop containing nucleoside triphosphate hydrolases"/>
    <property type="match status" value="2"/>
</dbReference>
<gene>
    <name evidence="17" type="primary">pif1</name>
    <name evidence="14" type="synonym">PIF1</name>
    <name evidence="17" type="ORF">DNF11_2949</name>
</gene>
<dbReference type="HAMAP" id="MF_03176">
    <property type="entry name" value="PIF1"/>
    <property type="match status" value="1"/>
</dbReference>
<comment type="subcellular location">
    <subcellularLocation>
        <location evidence="2">Nucleus</location>
        <location evidence="2">Nucleolus</location>
    </subcellularLocation>
    <subcellularLocation>
        <location evidence="14">Nucleus</location>
    </subcellularLocation>
    <subcellularLocation>
        <location evidence="14">Mitochondrion</location>
    </subcellularLocation>
</comment>
<evidence type="ECO:0000256" key="8">
    <source>
        <dbReference type="ARBA" id="ARBA00023125"/>
    </source>
</evidence>
<keyword evidence="12 14" id="KW-0413">Isomerase</keyword>
<dbReference type="GO" id="GO:0005739">
    <property type="term" value="C:mitochondrion"/>
    <property type="evidence" value="ECO:0007669"/>
    <property type="project" value="UniProtKB-SubCell"/>
</dbReference>
<comment type="subunit">
    <text evidence="14">Monomer.</text>
</comment>
<evidence type="ECO:0000256" key="5">
    <source>
        <dbReference type="ARBA" id="ARBA00022801"/>
    </source>
</evidence>
<dbReference type="SMART" id="SM00382">
    <property type="entry name" value="AAA"/>
    <property type="match status" value="1"/>
</dbReference>
<dbReference type="Pfam" id="PF05970">
    <property type="entry name" value="PIF1"/>
    <property type="match status" value="1"/>
</dbReference>
<dbReference type="GO" id="GO:0016887">
    <property type="term" value="F:ATP hydrolysis activity"/>
    <property type="evidence" value="ECO:0007669"/>
    <property type="project" value="RHEA"/>
</dbReference>
<keyword evidence="6 14" id="KW-0347">Helicase</keyword>
<keyword evidence="9 14" id="KW-0496">Mitochondrion</keyword>
<dbReference type="GO" id="GO:0006310">
    <property type="term" value="P:DNA recombination"/>
    <property type="evidence" value="ECO:0007669"/>
    <property type="project" value="UniProtKB-UniRule"/>
</dbReference>
<dbReference type="InterPro" id="IPR003593">
    <property type="entry name" value="AAA+_ATPase"/>
</dbReference>
<evidence type="ECO:0000256" key="2">
    <source>
        <dbReference type="ARBA" id="ARBA00004604"/>
    </source>
</evidence>
<evidence type="ECO:0000256" key="9">
    <source>
        <dbReference type="ARBA" id="ARBA00023128"/>
    </source>
</evidence>
<keyword evidence="13 14" id="KW-0539">Nucleus</keyword>
<keyword evidence="8 14" id="KW-0238">DNA-binding</keyword>
<dbReference type="InterPro" id="IPR027417">
    <property type="entry name" value="P-loop_NTPase"/>
</dbReference>
<dbReference type="GO" id="GO:0005730">
    <property type="term" value="C:nucleolus"/>
    <property type="evidence" value="ECO:0007669"/>
    <property type="project" value="UniProtKB-SubCell"/>
</dbReference>
<evidence type="ECO:0000313" key="17">
    <source>
        <dbReference type="EMBL" id="AYO43899.1"/>
    </source>
</evidence>
<keyword evidence="10 14" id="KW-0233">DNA recombination</keyword>
<evidence type="ECO:0000256" key="15">
    <source>
        <dbReference type="SAM" id="MobiDB-lite"/>
    </source>
</evidence>
<feature type="region of interest" description="Disordered" evidence="15">
    <location>
        <begin position="460"/>
        <end position="483"/>
    </location>
</feature>
<dbReference type="GO" id="GO:0043139">
    <property type="term" value="F:5'-3' DNA helicase activity"/>
    <property type="evidence" value="ECO:0007669"/>
    <property type="project" value="UniProtKB-UniRule"/>
</dbReference>
<dbReference type="GO" id="GO:0006281">
    <property type="term" value="P:DNA repair"/>
    <property type="evidence" value="ECO:0007669"/>
    <property type="project" value="UniProtKB-UniRule"/>
</dbReference>
<evidence type="ECO:0000256" key="7">
    <source>
        <dbReference type="ARBA" id="ARBA00022840"/>
    </source>
</evidence>
<feature type="domain" description="AAA+ ATPase" evidence="16">
    <location>
        <begin position="153"/>
        <end position="447"/>
    </location>
</feature>
<evidence type="ECO:0000256" key="4">
    <source>
        <dbReference type="ARBA" id="ARBA00022763"/>
    </source>
</evidence>
<comment type="function">
    <text evidence="14">DNA-dependent ATPase and 5'-3' DNA helicase required for the maintenance of both mitochondrial and nuclear genome stability.</text>
</comment>
<comment type="caution">
    <text evidence="14">Lacks conserved residue(s) required for the propagation of feature annotation.</text>
</comment>
<reference evidence="17 18" key="1">
    <citation type="submission" date="2018-10" db="EMBL/GenBank/DDBJ databases">
        <title>Complete genome sequence of Malassezia restricta CBS 7877.</title>
        <authorList>
            <person name="Morand S.C."/>
            <person name="Bertignac M."/>
            <person name="Iltis A."/>
            <person name="Kolder I."/>
            <person name="Pirovano W."/>
            <person name="Jourdain R."/>
            <person name="Clavaud C."/>
        </authorList>
    </citation>
    <scope>NUCLEOTIDE SEQUENCE [LARGE SCALE GENOMIC DNA]</scope>
    <source>
        <strain evidence="17 18">CBS 7877</strain>
    </source>
</reference>
<dbReference type="InterPro" id="IPR051055">
    <property type="entry name" value="PIF1_helicase"/>
</dbReference>
<dbReference type="PANTHER" id="PTHR47642">
    <property type="entry name" value="ATP-DEPENDENT DNA HELICASE"/>
    <property type="match status" value="1"/>
</dbReference>
<name>A0A3G2S9J2_MALR7</name>
<feature type="DNA-binding region" evidence="14">
    <location>
        <begin position="557"/>
        <end position="576"/>
    </location>
</feature>
<dbReference type="InterPro" id="IPR010285">
    <property type="entry name" value="DNA_helicase_pif1-like_DEAD"/>
</dbReference>
<feature type="region of interest" description="Disordered" evidence="15">
    <location>
        <begin position="1"/>
        <end position="76"/>
    </location>
</feature>
<keyword evidence="11 14" id="KW-0234">DNA repair</keyword>
<evidence type="ECO:0000256" key="11">
    <source>
        <dbReference type="ARBA" id="ARBA00023204"/>
    </source>
</evidence>
<dbReference type="FunFam" id="3.40.50.300:FF:001226">
    <property type="entry name" value="ATP-dependent DNA helicase PIF1"/>
    <property type="match status" value="1"/>
</dbReference>
<dbReference type="GO" id="GO:0005524">
    <property type="term" value="F:ATP binding"/>
    <property type="evidence" value="ECO:0007669"/>
    <property type="project" value="UniProtKB-UniRule"/>
</dbReference>
<keyword evidence="7 14" id="KW-0067">ATP-binding</keyword>
<protein>
    <recommendedName>
        <fullName evidence="14">ATP-dependent DNA helicase PIF1</fullName>
        <ecNumber evidence="14">5.6.2.3</ecNumber>
    </recommendedName>
    <alternativeName>
        <fullName evidence="14">DNA 5'-3' helicase PIF1</fullName>
    </alternativeName>
    <alternativeName>
        <fullName evidence="14">DNA repair and recombination helicase PIF1</fullName>
    </alternativeName>
</protein>
<evidence type="ECO:0000256" key="3">
    <source>
        <dbReference type="ARBA" id="ARBA00022741"/>
    </source>
</evidence>
<proteinExistence type="inferred from homology"/>
<evidence type="ECO:0000256" key="1">
    <source>
        <dbReference type="ARBA" id="ARBA00001946"/>
    </source>
</evidence>
<dbReference type="GO" id="GO:0000723">
    <property type="term" value="P:telomere maintenance"/>
    <property type="evidence" value="ECO:0007669"/>
    <property type="project" value="InterPro"/>
</dbReference>
<comment type="cofactor">
    <cofactor evidence="1 14">
        <name>Mg(2+)</name>
        <dbReference type="ChEBI" id="CHEBI:18420"/>
    </cofactor>
</comment>
<comment type="similarity">
    <text evidence="14">Belongs to the helicase family. PIF1 subfamily.</text>
</comment>
<dbReference type="InterPro" id="IPR049163">
    <property type="entry name" value="Pif1-like_2B_dom"/>
</dbReference>
<dbReference type="VEuPathDB" id="FungiDB:DNF11_2949"/>
<comment type="catalytic activity">
    <reaction evidence="14">
        <text>ATP + H2O = ADP + phosphate + H(+)</text>
        <dbReference type="Rhea" id="RHEA:13065"/>
        <dbReference type="ChEBI" id="CHEBI:15377"/>
        <dbReference type="ChEBI" id="CHEBI:15378"/>
        <dbReference type="ChEBI" id="CHEBI:30616"/>
        <dbReference type="ChEBI" id="CHEBI:43474"/>
        <dbReference type="ChEBI" id="CHEBI:456216"/>
        <dbReference type="EC" id="5.6.2.3"/>
    </reaction>
</comment>
<dbReference type="AlphaFoldDB" id="A0A3G2S9J2"/>
<accession>A0A3G2S9J2</accession>
<sequence>MAEDSHPIRSGLRMLKRSWSSNENVPPPQSSPPVIDLCPSPPRPEAKHRKICDAPLPARPSPFHIPPRKADGDDDDFLPLGDQAPLMPRSRSSSPVKTSNINALVKPLMGAHSRSSTPQIPTSSVPTSPEKRSIARVFLSPEQQSVLEAAVKHGKNVFFTGSAGAGKSYLLRQMIHDLHAKYSKSSGAVAITASTGIAACNIGGITLHSFSGVGIGTGTVEQLCRYVRRNRNAVTRWKKTSVLVIDEVSMIDPKLFEKLECVARHIRQSVKPFGGIQIIMSGDFFQLPPVSQGATSFVFESPTWSQVIEQKFNLTQVFRQRDQQFVNMLNDMRLGKLAPETIQAFSKLERTPSLPEGIVPTELYAVRSDVDKANQMRLDALQTEMRTYTSLDDGSLPPDQLQRTLENFMPSRRIALKKGAQVMLIKNVDRELSNGSVGTVLDFVDDESFKELYGEEDAPDTLLRAERAPGATRQESKTEPRPAPRWPLVRFHLVNGRTRDFLARPEAWKTEEPSGKVVASRTQVPLILAWAMSIHKSQGQTLQYCRIDLRRVFEKGQAYVALSRATSLDGLQVIGFHPSKVMAHPKVIAWNRQEFAT</sequence>
<dbReference type="OrthoDB" id="432234at2759"/>
<evidence type="ECO:0000256" key="10">
    <source>
        <dbReference type="ARBA" id="ARBA00023172"/>
    </source>
</evidence>
<dbReference type="PANTHER" id="PTHR47642:SF5">
    <property type="entry name" value="ATP-DEPENDENT DNA HELICASE"/>
    <property type="match status" value="1"/>
</dbReference>
<dbReference type="InterPro" id="IPR048293">
    <property type="entry name" value="PIF1_RRM3_pfh1"/>
</dbReference>
<keyword evidence="5 14" id="KW-0378">Hydrolase</keyword>
<keyword evidence="4 14" id="KW-0227">DNA damage</keyword>
<keyword evidence="3 14" id="KW-0547">Nucleotide-binding</keyword>
<dbReference type="EC" id="5.6.2.3" evidence="14"/>
<keyword evidence="18" id="KW-1185">Reference proteome</keyword>
<evidence type="ECO:0000256" key="14">
    <source>
        <dbReference type="HAMAP-Rule" id="MF_03176"/>
    </source>
</evidence>